<sequence length="118" mass="13653">MLELLTFTLVYKQSKEVLSISQIAKQFWLYFKSTILIPILVTIILVKEILSSTLEIMIYFYLNVVVMCYAIGMILSLGYVISPKHSIFNKIKNIKLNNRVSQEIAESQFTSLLERRAT</sequence>
<keyword evidence="1" id="KW-0812">Transmembrane</keyword>
<dbReference type="AlphaFoldDB" id="A0AAW3GLD0"/>
<keyword evidence="1" id="KW-1133">Transmembrane helix</keyword>
<evidence type="ECO:0000313" key="2">
    <source>
        <dbReference type="EMBL" id="KIS17279.1"/>
    </source>
</evidence>
<evidence type="ECO:0000256" key="1">
    <source>
        <dbReference type="SAM" id="Phobius"/>
    </source>
</evidence>
<keyword evidence="1" id="KW-0472">Membrane</keyword>
<protein>
    <submittedName>
        <fullName evidence="2">Uncharacterized protein</fullName>
    </submittedName>
</protein>
<reference evidence="2 3" key="1">
    <citation type="submission" date="2013-11" db="EMBL/GenBank/DDBJ databases">
        <authorList>
            <person name="da Piedade I."/>
            <person name="Tang M.H.E."/>
            <person name="Bojesen A.M."/>
        </authorList>
    </citation>
    <scope>NUCLEOTIDE SEQUENCE [LARGE SCALE GENOMIC DNA]</scope>
    <source>
        <strain evidence="2 3">Sz4is</strain>
    </source>
</reference>
<feature type="transmembrane region" description="Helical" evidence="1">
    <location>
        <begin position="27"/>
        <end position="46"/>
    </location>
</feature>
<gene>
    <name evidence="2" type="ORF">AT55_01905</name>
</gene>
<accession>A0AAW3GLD0</accession>
<comment type="caution">
    <text evidence="2">The sequence shown here is derived from an EMBL/GenBank/DDBJ whole genome shotgun (WGS) entry which is preliminary data.</text>
</comment>
<feature type="transmembrane region" description="Helical" evidence="1">
    <location>
        <begin position="58"/>
        <end position="81"/>
    </location>
</feature>
<dbReference type="EMBL" id="JAUE01000044">
    <property type="protein sequence ID" value="KIS17279.1"/>
    <property type="molecule type" value="Genomic_DNA"/>
</dbReference>
<evidence type="ECO:0000313" key="3">
    <source>
        <dbReference type="Proteomes" id="UP000032278"/>
    </source>
</evidence>
<name>A0AAW3GLD0_STRSZ</name>
<dbReference type="Proteomes" id="UP000032278">
    <property type="component" value="Unassembled WGS sequence"/>
</dbReference>
<organism evidence="2 3">
    <name type="scientific">Streptococcus equi subsp. zooepidemicus Sz4is</name>
    <dbReference type="NCBI Taxonomy" id="1381082"/>
    <lineage>
        <taxon>Bacteria</taxon>
        <taxon>Bacillati</taxon>
        <taxon>Bacillota</taxon>
        <taxon>Bacilli</taxon>
        <taxon>Lactobacillales</taxon>
        <taxon>Streptococcaceae</taxon>
        <taxon>Streptococcus</taxon>
    </lineage>
</organism>
<proteinExistence type="predicted"/>